<name>A0A8X8Y2T0_SALSN</name>
<dbReference type="PANTHER" id="PTHR23155:SF1228">
    <property type="entry name" value="NB-ARC DOMAIN CONTAINING PROTEIN, EXPRESSED"/>
    <property type="match status" value="1"/>
</dbReference>
<proteinExistence type="predicted"/>
<dbReference type="PANTHER" id="PTHR23155">
    <property type="entry name" value="DISEASE RESISTANCE PROTEIN RP"/>
    <property type="match status" value="1"/>
</dbReference>
<organism evidence="2">
    <name type="scientific">Salvia splendens</name>
    <name type="common">Scarlet sage</name>
    <dbReference type="NCBI Taxonomy" id="180675"/>
    <lineage>
        <taxon>Eukaryota</taxon>
        <taxon>Viridiplantae</taxon>
        <taxon>Streptophyta</taxon>
        <taxon>Embryophyta</taxon>
        <taxon>Tracheophyta</taxon>
        <taxon>Spermatophyta</taxon>
        <taxon>Magnoliopsida</taxon>
        <taxon>eudicotyledons</taxon>
        <taxon>Gunneridae</taxon>
        <taxon>Pentapetalae</taxon>
        <taxon>asterids</taxon>
        <taxon>lamiids</taxon>
        <taxon>Lamiales</taxon>
        <taxon>Lamiaceae</taxon>
        <taxon>Nepetoideae</taxon>
        <taxon>Mentheae</taxon>
        <taxon>Salviinae</taxon>
        <taxon>Salvia</taxon>
        <taxon>Salvia subgen. Calosphace</taxon>
        <taxon>core Calosphace</taxon>
    </lineage>
</organism>
<dbReference type="Gene3D" id="1.10.8.430">
    <property type="entry name" value="Helical domain of apoptotic protease-activating factors"/>
    <property type="match status" value="1"/>
</dbReference>
<dbReference type="Proteomes" id="UP000298416">
    <property type="component" value="Unassembled WGS sequence"/>
</dbReference>
<evidence type="ECO:0000256" key="1">
    <source>
        <dbReference type="ARBA" id="ARBA00022614"/>
    </source>
</evidence>
<dbReference type="InterPro" id="IPR044974">
    <property type="entry name" value="Disease_R_plants"/>
</dbReference>
<dbReference type="Gene3D" id="1.20.5.4130">
    <property type="match status" value="1"/>
</dbReference>
<comment type="caution">
    <text evidence="2">The sequence shown here is derived from an EMBL/GenBank/DDBJ whole genome shotgun (WGS) entry which is preliminary data.</text>
</comment>
<sequence length="346" mass="38733">MATYAALASLAQTTNHAISNFSTNAKENITSIHEYAIILLTFLEDYPERSNRWEAKLRDVAHKIEDIIEEFMWRQSFYGGEEMSSSLYFEEELRNVTVEFCLIAGDVMDERPAYSSLSLSSSSSAARVAPTGNGVAIGLNENGKVFANSNCPPELDDVGKKIAKSCGGLPLAVVLVAGFLSVVNKNPSSWEEISENINPIVGRESEAILSLSYTHLSHHLRPCLLFIAMFPEDENIRASKLIRLCKKSDGKIKCCSLHDMVRDLCIRKAHDEKFLRVVPESMSNERRISLSVSDLDDIWCPTIHTMLCFQLQSFPSSPTFVRRFRLLRILDTVSQTSKELSSLTNI</sequence>
<keyword evidence="3" id="KW-1185">Reference proteome</keyword>
<dbReference type="InterPro" id="IPR027417">
    <property type="entry name" value="P-loop_NTPase"/>
</dbReference>
<gene>
    <name evidence="2" type="ORF">SASPL_115213</name>
</gene>
<dbReference type="AlphaFoldDB" id="A0A8X8Y2T0"/>
<evidence type="ECO:0008006" key="4">
    <source>
        <dbReference type="Google" id="ProtNLM"/>
    </source>
</evidence>
<keyword evidence="1" id="KW-0433">Leucine-rich repeat</keyword>
<evidence type="ECO:0000313" key="2">
    <source>
        <dbReference type="EMBL" id="KAG6424793.1"/>
    </source>
</evidence>
<accession>A0A8X8Y2T0</accession>
<dbReference type="GO" id="GO:0098542">
    <property type="term" value="P:defense response to other organism"/>
    <property type="evidence" value="ECO:0007669"/>
    <property type="project" value="TreeGrafter"/>
</dbReference>
<reference evidence="2" key="2">
    <citation type="submission" date="2020-08" db="EMBL/GenBank/DDBJ databases">
        <title>Plant Genome Project.</title>
        <authorList>
            <person name="Zhang R.-G."/>
        </authorList>
    </citation>
    <scope>NUCLEOTIDE SEQUENCE</scope>
    <source>
        <strain evidence="2">Huo1</strain>
        <tissue evidence="2">Leaf</tissue>
    </source>
</reference>
<dbReference type="GO" id="GO:0043531">
    <property type="term" value="F:ADP binding"/>
    <property type="evidence" value="ECO:0007669"/>
    <property type="project" value="InterPro"/>
</dbReference>
<dbReference type="InterPro" id="IPR042197">
    <property type="entry name" value="Apaf_helical"/>
</dbReference>
<evidence type="ECO:0000313" key="3">
    <source>
        <dbReference type="Proteomes" id="UP000298416"/>
    </source>
</evidence>
<dbReference type="SUPFAM" id="SSF52540">
    <property type="entry name" value="P-loop containing nucleoside triphosphate hydrolases"/>
    <property type="match status" value="1"/>
</dbReference>
<protein>
    <recommendedName>
        <fullName evidence="4">NB-ARC domain-containing protein</fullName>
    </recommendedName>
</protein>
<dbReference type="EMBL" id="PNBA02000005">
    <property type="protein sequence ID" value="KAG6424793.1"/>
    <property type="molecule type" value="Genomic_DNA"/>
</dbReference>
<reference evidence="2" key="1">
    <citation type="submission" date="2018-01" db="EMBL/GenBank/DDBJ databases">
        <authorList>
            <person name="Mao J.F."/>
        </authorList>
    </citation>
    <scope>NUCLEOTIDE SEQUENCE</scope>
    <source>
        <strain evidence="2">Huo1</strain>
        <tissue evidence="2">Leaf</tissue>
    </source>
</reference>